<reference evidence="2" key="1">
    <citation type="journal article" date="2019" name="Int. J. Syst. Evol. Microbiol.">
        <title>The Global Catalogue of Microorganisms (GCM) 10K type strain sequencing project: providing services to taxonomists for standard genome sequencing and annotation.</title>
        <authorList>
            <consortium name="The Broad Institute Genomics Platform"/>
            <consortium name="The Broad Institute Genome Sequencing Center for Infectious Disease"/>
            <person name="Wu L."/>
            <person name="Ma J."/>
        </authorList>
    </citation>
    <scope>NUCLEOTIDE SEQUENCE [LARGE SCALE GENOMIC DNA]</scope>
    <source>
        <strain evidence="2">CCUG 43304</strain>
    </source>
</reference>
<sequence>MVHTEEIQPLGQLSHYVSTTREEIRAPHSRHTVHDRVRRAGGTPICVASKSVRVRRVIVLPLSKHESIWVCILLGMLPSYRGEGRASL</sequence>
<keyword evidence="2" id="KW-1185">Reference proteome</keyword>
<proteinExistence type="predicted"/>
<dbReference type="RefSeq" id="WP_386727103.1">
    <property type="nucleotide sequence ID" value="NZ_JBHSTP010000001.1"/>
</dbReference>
<comment type="caution">
    <text evidence="1">The sequence shown here is derived from an EMBL/GenBank/DDBJ whole genome shotgun (WGS) entry which is preliminary data.</text>
</comment>
<accession>A0ABW1VDH8</accession>
<evidence type="ECO:0000313" key="1">
    <source>
        <dbReference type="EMBL" id="MFC6354952.1"/>
    </source>
</evidence>
<dbReference type="EMBL" id="JBHSTP010000001">
    <property type="protein sequence ID" value="MFC6354952.1"/>
    <property type="molecule type" value="Genomic_DNA"/>
</dbReference>
<dbReference type="Proteomes" id="UP001596306">
    <property type="component" value="Unassembled WGS sequence"/>
</dbReference>
<name>A0ABW1VDH8_9MICO</name>
<protein>
    <submittedName>
        <fullName evidence="1">Uncharacterized protein</fullName>
    </submittedName>
</protein>
<organism evidence="1 2">
    <name type="scientific">Luethyella okanaganae</name>
    <dbReference type="NCBI Taxonomy" id="69372"/>
    <lineage>
        <taxon>Bacteria</taxon>
        <taxon>Bacillati</taxon>
        <taxon>Actinomycetota</taxon>
        <taxon>Actinomycetes</taxon>
        <taxon>Micrococcales</taxon>
        <taxon>Microbacteriaceae</taxon>
        <taxon>Luethyella</taxon>
    </lineage>
</organism>
<evidence type="ECO:0000313" key="2">
    <source>
        <dbReference type="Proteomes" id="UP001596306"/>
    </source>
</evidence>
<gene>
    <name evidence="1" type="ORF">ACFQB0_02335</name>
</gene>